<dbReference type="GO" id="GO:0003700">
    <property type="term" value="F:DNA-binding transcription factor activity"/>
    <property type="evidence" value="ECO:0007669"/>
    <property type="project" value="InterPro"/>
</dbReference>
<dbReference type="RefSeq" id="WP_140471045.1">
    <property type="nucleotide sequence ID" value="NZ_RCZD01000003.1"/>
</dbReference>
<dbReference type="InterPro" id="IPR000847">
    <property type="entry name" value="LysR_HTH_N"/>
</dbReference>
<dbReference type="GO" id="GO:0003677">
    <property type="term" value="F:DNA binding"/>
    <property type="evidence" value="ECO:0007669"/>
    <property type="project" value="UniProtKB-KW"/>
</dbReference>
<dbReference type="InterPro" id="IPR036388">
    <property type="entry name" value="WH-like_DNA-bd_sf"/>
</dbReference>
<dbReference type="InterPro" id="IPR005119">
    <property type="entry name" value="LysR_subst-bd"/>
</dbReference>
<accession>A0A502GN41</accession>
<reference evidence="6 7" key="1">
    <citation type="journal article" date="2019" name="Environ. Microbiol.">
        <title>Species interactions and distinct microbial communities in high Arctic permafrost affected cryosols are associated with the CH4 and CO2 gas fluxes.</title>
        <authorList>
            <person name="Altshuler I."/>
            <person name="Hamel J."/>
            <person name="Turney S."/>
            <person name="Magnuson E."/>
            <person name="Levesque R."/>
            <person name="Greer C."/>
            <person name="Whyte L.G."/>
        </authorList>
    </citation>
    <scope>NUCLEOTIDE SEQUENCE [LARGE SCALE GENOMIC DNA]</scope>
    <source>
        <strain evidence="6 7">E4</strain>
    </source>
</reference>
<dbReference type="Proteomes" id="UP000317663">
    <property type="component" value="Unassembled WGS sequence"/>
</dbReference>
<evidence type="ECO:0000256" key="1">
    <source>
        <dbReference type="ARBA" id="ARBA00009437"/>
    </source>
</evidence>
<evidence type="ECO:0000313" key="7">
    <source>
        <dbReference type="Proteomes" id="UP000317663"/>
    </source>
</evidence>
<proteinExistence type="inferred from homology"/>
<keyword evidence="7" id="KW-1185">Reference proteome</keyword>
<keyword evidence="4" id="KW-0804">Transcription</keyword>
<dbReference type="EMBL" id="RCZD01000003">
    <property type="protein sequence ID" value="TPG63281.1"/>
    <property type="molecule type" value="Genomic_DNA"/>
</dbReference>
<dbReference type="Pfam" id="PF03466">
    <property type="entry name" value="LysR_substrate"/>
    <property type="match status" value="1"/>
</dbReference>
<dbReference type="InterPro" id="IPR036390">
    <property type="entry name" value="WH_DNA-bd_sf"/>
</dbReference>
<evidence type="ECO:0000256" key="3">
    <source>
        <dbReference type="ARBA" id="ARBA00023125"/>
    </source>
</evidence>
<dbReference type="PANTHER" id="PTHR30118">
    <property type="entry name" value="HTH-TYPE TRANSCRIPTIONAL REGULATOR LEUO-RELATED"/>
    <property type="match status" value="1"/>
</dbReference>
<dbReference type="InterPro" id="IPR050389">
    <property type="entry name" value="LysR-type_TF"/>
</dbReference>
<evidence type="ECO:0000256" key="2">
    <source>
        <dbReference type="ARBA" id="ARBA00023015"/>
    </source>
</evidence>
<sequence length="313" mass="36126">MSINHTDQLGTSRKKLDLNLLPIFIEIFVHSSVTLASSVLGTSPSSVSQSLNKLREYFDDVLFVRQGQQLSPSPLARKIYELLQDDCDLLVNKVQSVVAPDINQTITMHCSPYLSVRLIPYLSNFIWAHNSECRITHKALYLETHSQEDLLRFRLTDLIFDFEPNLSRSMCNVPIMYEELCFVAATNHPRLDQTLNATNCKNETFVLFETTDNKFTPSKLEVQNLVGERNVYLRSNSFFTLLSVIEKSTHIGVMPVWMFNKFKSSFNIQMMNTSEILSPQPVYLIYNKNFRDNLRLYDIINYIKSFALQNTLP</sequence>
<dbReference type="Gene3D" id="3.40.190.10">
    <property type="entry name" value="Periplasmic binding protein-like II"/>
    <property type="match status" value="2"/>
</dbReference>
<comment type="similarity">
    <text evidence="1">Belongs to the LysR transcriptional regulatory family.</text>
</comment>
<dbReference type="OrthoDB" id="6413555at2"/>
<dbReference type="PROSITE" id="PS50931">
    <property type="entry name" value="HTH_LYSR"/>
    <property type="match status" value="1"/>
</dbReference>
<keyword evidence="3" id="KW-0238">DNA-binding</keyword>
<comment type="caution">
    <text evidence="6">The sequence shown here is derived from an EMBL/GenBank/DDBJ whole genome shotgun (WGS) entry which is preliminary data.</text>
</comment>
<evidence type="ECO:0000259" key="5">
    <source>
        <dbReference type="PROSITE" id="PS50931"/>
    </source>
</evidence>
<name>A0A502GN41_9GAMM</name>
<dbReference type="SUPFAM" id="SSF46785">
    <property type="entry name" value="Winged helix' DNA-binding domain"/>
    <property type="match status" value="1"/>
</dbReference>
<dbReference type="SUPFAM" id="SSF53850">
    <property type="entry name" value="Periplasmic binding protein-like II"/>
    <property type="match status" value="1"/>
</dbReference>
<evidence type="ECO:0000313" key="6">
    <source>
        <dbReference type="EMBL" id="TPG63281.1"/>
    </source>
</evidence>
<feature type="domain" description="HTH lysR-type" evidence="5">
    <location>
        <begin position="16"/>
        <end position="73"/>
    </location>
</feature>
<dbReference type="Gene3D" id="1.10.10.10">
    <property type="entry name" value="Winged helix-like DNA-binding domain superfamily/Winged helix DNA-binding domain"/>
    <property type="match status" value="1"/>
</dbReference>
<dbReference type="Pfam" id="PF00126">
    <property type="entry name" value="HTH_1"/>
    <property type="match status" value="1"/>
</dbReference>
<keyword evidence="2" id="KW-0805">Transcription regulation</keyword>
<evidence type="ECO:0000256" key="4">
    <source>
        <dbReference type="ARBA" id="ARBA00023163"/>
    </source>
</evidence>
<dbReference type="AlphaFoldDB" id="A0A502GN41"/>
<dbReference type="PANTHER" id="PTHR30118:SF14">
    <property type="entry name" value="LYSR FAMILY TRANSCRIPTIONAL REGULATOR"/>
    <property type="match status" value="1"/>
</dbReference>
<organism evidence="6 7">
    <name type="scientific">Ewingella americana</name>
    <dbReference type="NCBI Taxonomy" id="41202"/>
    <lineage>
        <taxon>Bacteria</taxon>
        <taxon>Pseudomonadati</taxon>
        <taxon>Pseudomonadota</taxon>
        <taxon>Gammaproteobacteria</taxon>
        <taxon>Enterobacterales</taxon>
        <taxon>Yersiniaceae</taxon>
        <taxon>Ewingella</taxon>
    </lineage>
</organism>
<protein>
    <submittedName>
        <fullName evidence="6">LysR family transcriptional regulator</fullName>
    </submittedName>
</protein>
<gene>
    <name evidence="6" type="ORF">EAH77_06820</name>
</gene>